<dbReference type="PANTHER" id="PTHR22946">
    <property type="entry name" value="DIENELACTONE HYDROLASE DOMAIN-CONTAINING PROTEIN-RELATED"/>
    <property type="match status" value="1"/>
</dbReference>
<dbReference type="PANTHER" id="PTHR22946:SF9">
    <property type="entry name" value="POLYKETIDE TRANSFERASE AF380"/>
    <property type="match status" value="1"/>
</dbReference>
<keyword evidence="1" id="KW-0378">Hydrolase</keyword>
<reference evidence="5" key="1">
    <citation type="journal article" date="2019" name="Int. J. Syst. Evol. Microbiol.">
        <title>The Global Catalogue of Microorganisms (GCM) 10K type strain sequencing project: providing services to taxonomists for standard genome sequencing and annotation.</title>
        <authorList>
            <consortium name="The Broad Institute Genomics Platform"/>
            <consortium name="The Broad Institute Genome Sequencing Center for Infectious Disease"/>
            <person name="Wu L."/>
            <person name="Ma J."/>
        </authorList>
    </citation>
    <scope>NUCLEOTIDE SEQUENCE [LARGE SCALE GENOMIC DNA]</scope>
    <source>
        <strain evidence="5">CGMCC 1.12404</strain>
    </source>
</reference>
<dbReference type="Pfam" id="PF12697">
    <property type="entry name" value="Abhydrolase_6"/>
    <property type="match status" value="1"/>
</dbReference>
<proteinExistence type="inferred from homology"/>
<dbReference type="EMBL" id="BMEX01000013">
    <property type="protein sequence ID" value="GGA53366.1"/>
    <property type="molecule type" value="Genomic_DNA"/>
</dbReference>
<dbReference type="InterPro" id="IPR000073">
    <property type="entry name" value="AB_hydrolase_1"/>
</dbReference>
<name>A0ABQ1GZL7_9BACL</name>
<comment type="similarity">
    <text evidence="2">Belongs to the AB hydrolase superfamily. FUS2 hydrolase family.</text>
</comment>
<evidence type="ECO:0000256" key="1">
    <source>
        <dbReference type="ARBA" id="ARBA00022801"/>
    </source>
</evidence>
<gene>
    <name evidence="4" type="ORF">GCM10007416_28110</name>
</gene>
<keyword evidence="5" id="KW-1185">Reference proteome</keyword>
<evidence type="ECO:0000313" key="5">
    <source>
        <dbReference type="Proteomes" id="UP000617979"/>
    </source>
</evidence>
<organism evidence="4 5">
    <name type="scientific">Kroppenstedtia guangzhouensis</name>
    <dbReference type="NCBI Taxonomy" id="1274356"/>
    <lineage>
        <taxon>Bacteria</taxon>
        <taxon>Bacillati</taxon>
        <taxon>Bacillota</taxon>
        <taxon>Bacilli</taxon>
        <taxon>Bacillales</taxon>
        <taxon>Thermoactinomycetaceae</taxon>
        <taxon>Kroppenstedtia</taxon>
    </lineage>
</organism>
<dbReference type="Proteomes" id="UP000617979">
    <property type="component" value="Unassembled WGS sequence"/>
</dbReference>
<dbReference type="InterPro" id="IPR029058">
    <property type="entry name" value="AB_hydrolase_fold"/>
</dbReference>
<protein>
    <recommendedName>
        <fullName evidence="3">AB hydrolase-1 domain-containing protein</fullName>
    </recommendedName>
</protein>
<dbReference type="SUPFAM" id="SSF53474">
    <property type="entry name" value="alpha/beta-Hydrolases"/>
    <property type="match status" value="1"/>
</dbReference>
<evidence type="ECO:0000313" key="4">
    <source>
        <dbReference type="EMBL" id="GGA53366.1"/>
    </source>
</evidence>
<dbReference type="RefSeq" id="WP_188433150.1">
    <property type="nucleotide sequence ID" value="NZ_BMEX01000013.1"/>
</dbReference>
<feature type="domain" description="AB hydrolase-1" evidence="3">
    <location>
        <begin position="43"/>
        <end position="266"/>
    </location>
</feature>
<sequence>MWTASAAPSGMHRKDFILNLNKEDRKIRGEVHLPDSTGPHPVVIICHGFKGFKEWGFFPHTARSLAQSGLAAITFNFSMNGVGEDPDTFGELDKFARNTFSREQEDLQFLIQQLYNRSLPGADFLDIHRVALLGHSRGGANSLLFALDHTDAIHGVILWNSVSRVDFFSDELKQEIRKKGRATLLNARTGQEMPVDREVLDDIELHRERFDLLSRLPGFTKPILILQGDKDAAVPIQAAQDLRNAAPHADLHLIHGAGHTFNVVHPFQGSTPQLNEAIEATTRFLREIFR</sequence>
<dbReference type="Gene3D" id="3.40.50.1820">
    <property type="entry name" value="alpha/beta hydrolase"/>
    <property type="match status" value="1"/>
</dbReference>
<evidence type="ECO:0000256" key="2">
    <source>
        <dbReference type="ARBA" id="ARBA00038115"/>
    </source>
</evidence>
<comment type="caution">
    <text evidence="4">The sequence shown here is derived from an EMBL/GenBank/DDBJ whole genome shotgun (WGS) entry which is preliminary data.</text>
</comment>
<dbReference type="InterPro" id="IPR050261">
    <property type="entry name" value="FrsA_esterase"/>
</dbReference>
<evidence type="ECO:0000259" key="3">
    <source>
        <dbReference type="Pfam" id="PF12697"/>
    </source>
</evidence>
<accession>A0ABQ1GZL7</accession>